<evidence type="ECO:0000256" key="8">
    <source>
        <dbReference type="ARBA" id="ARBA00023136"/>
    </source>
</evidence>
<organism evidence="12 13">
    <name type="scientific">Penaeus vannamei</name>
    <name type="common">Whiteleg shrimp</name>
    <name type="synonym">Litopenaeus vannamei</name>
    <dbReference type="NCBI Taxonomy" id="6689"/>
    <lineage>
        <taxon>Eukaryota</taxon>
        <taxon>Metazoa</taxon>
        <taxon>Ecdysozoa</taxon>
        <taxon>Arthropoda</taxon>
        <taxon>Crustacea</taxon>
        <taxon>Multicrustacea</taxon>
        <taxon>Malacostraca</taxon>
        <taxon>Eumalacostraca</taxon>
        <taxon>Eucarida</taxon>
        <taxon>Decapoda</taxon>
        <taxon>Dendrobranchiata</taxon>
        <taxon>Penaeoidea</taxon>
        <taxon>Penaeidae</taxon>
        <taxon>Penaeus</taxon>
    </lineage>
</organism>
<feature type="transmembrane region" description="Helical" evidence="11">
    <location>
        <begin position="198"/>
        <end position="219"/>
    </location>
</feature>
<evidence type="ECO:0000256" key="7">
    <source>
        <dbReference type="ARBA" id="ARBA00023128"/>
    </source>
</evidence>
<evidence type="ECO:0000256" key="2">
    <source>
        <dbReference type="ARBA" id="ARBA00006375"/>
    </source>
</evidence>
<keyword evidence="4 9" id="KW-0812">Transmembrane</keyword>
<dbReference type="InterPro" id="IPR023395">
    <property type="entry name" value="MCP_dom_sf"/>
</dbReference>
<protein>
    <submittedName>
        <fullName evidence="12">Uncharacterized protein</fullName>
    </submittedName>
</protein>
<keyword evidence="8 9" id="KW-0472">Membrane</keyword>
<dbReference type="EMBL" id="QCYY01002885">
    <property type="protein sequence ID" value="ROT66797.1"/>
    <property type="molecule type" value="Genomic_DNA"/>
</dbReference>
<gene>
    <name evidence="12" type="ORF">C7M84_015140</name>
</gene>
<dbReference type="GO" id="GO:0031966">
    <property type="term" value="C:mitochondrial membrane"/>
    <property type="evidence" value="ECO:0007669"/>
    <property type="project" value="UniProtKB-SubCell"/>
</dbReference>
<dbReference type="SUPFAM" id="SSF103506">
    <property type="entry name" value="Mitochondrial carrier"/>
    <property type="match status" value="1"/>
</dbReference>
<dbReference type="PANTHER" id="PTHR45624">
    <property type="entry name" value="MITOCHONDRIAL BASIC AMINO ACIDS TRANSPORTER-RELATED"/>
    <property type="match status" value="1"/>
</dbReference>
<keyword evidence="6 11" id="KW-1133">Transmembrane helix</keyword>
<keyword evidence="3 10" id="KW-0813">Transport</keyword>
<dbReference type="InterPro" id="IPR050567">
    <property type="entry name" value="Mitochondrial_Carrier"/>
</dbReference>
<feature type="repeat" description="Solcar" evidence="9">
    <location>
        <begin position="96"/>
        <end position="189"/>
    </location>
</feature>
<accession>A0A423SRH0</accession>
<evidence type="ECO:0000256" key="3">
    <source>
        <dbReference type="ARBA" id="ARBA00022448"/>
    </source>
</evidence>
<dbReference type="GO" id="GO:0022857">
    <property type="term" value="F:transmembrane transporter activity"/>
    <property type="evidence" value="ECO:0007669"/>
    <property type="project" value="TreeGrafter"/>
</dbReference>
<comment type="subcellular location">
    <subcellularLocation>
        <location evidence="1">Mitochondrion membrane</location>
        <topology evidence="1">Multi-pass membrane protein</topology>
    </subcellularLocation>
</comment>
<proteinExistence type="inferred from homology"/>
<feature type="repeat" description="Solcar" evidence="9">
    <location>
        <begin position="193"/>
        <end position="280"/>
    </location>
</feature>
<keyword evidence="5" id="KW-0677">Repeat</keyword>
<feature type="transmembrane region" description="Helical" evidence="11">
    <location>
        <begin position="57"/>
        <end position="78"/>
    </location>
</feature>
<evidence type="ECO:0000313" key="12">
    <source>
        <dbReference type="EMBL" id="ROT66797.1"/>
    </source>
</evidence>
<reference evidence="12 13" key="2">
    <citation type="submission" date="2019-01" db="EMBL/GenBank/DDBJ databases">
        <title>The decoding of complex shrimp genome reveals the adaptation for benthos swimmer, frequently molting mechanism and breeding impact on genome.</title>
        <authorList>
            <person name="Sun Y."/>
            <person name="Gao Y."/>
            <person name="Yu Y."/>
        </authorList>
    </citation>
    <scope>NUCLEOTIDE SEQUENCE [LARGE SCALE GENOMIC DNA]</scope>
    <source>
        <tissue evidence="12">Muscle</tissue>
    </source>
</reference>
<evidence type="ECO:0000256" key="5">
    <source>
        <dbReference type="ARBA" id="ARBA00022737"/>
    </source>
</evidence>
<dbReference type="Pfam" id="PF00153">
    <property type="entry name" value="Mito_carr"/>
    <property type="match status" value="3"/>
</dbReference>
<keyword evidence="13" id="KW-1185">Reference proteome</keyword>
<dbReference type="OrthoDB" id="1924968at2759"/>
<evidence type="ECO:0000256" key="10">
    <source>
        <dbReference type="RuleBase" id="RU000488"/>
    </source>
</evidence>
<dbReference type="InterPro" id="IPR018108">
    <property type="entry name" value="MCP_transmembrane"/>
</dbReference>
<evidence type="ECO:0000313" key="13">
    <source>
        <dbReference type="Proteomes" id="UP000283509"/>
    </source>
</evidence>
<comment type="similarity">
    <text evidence="2 10">Belongs to the mitochondrial carrier (TC 2.A.29) family.</text>
</comment>
<evidence type="ECO:0000256" key="1">
    <source>
        <dbReference type="ARBA" id="ARBA00004225"/>
    </source>
</evidence>
<sequence length="298" mass="32584">MNKDYWCDFVAGWIGGCAGLVAGHPLDTIKVRQQTMGNISAAKGILNTFKFEGVRGFYKGMGFPLLSTGTLNALFFGVYGNTVRILSEGRDRPSFTDIFLAGCAGGVAQLVVACPVDLIKIKMQMQTGSGEGIWGKHFESHYRGPTSCLLDLYRRGGIRACYTGLNSMAIRDVIASAAYVVLYEWMVDRNPSPATLPILWAGGMAGVISWAMIIPLDVVKSRIQGDNPSNPQYKNARDCFVKSYKAEGIRVFTRGFWMMSLRAFPTNGSIFLGYVTSLNLLKRISGERRESEAVVAAA</sequence>
<dbReference type="Proteomes" id="UP000283509">
    <property type="component" value="Unassembled WGS sequence"/>
</dbReference>
<feature type="transmembrane region" description="Helical" evidence="11">
    <location>
        <begin position="98"/>
        <end position="119"/>
    </location>
</feature>
<name>A0A423SRH0_PENVA</name>
<dbReference type="PANTHER" id="PTHR45624:SF10">
    <property type="entry name" value="SLC (SOLUTE CARRIER) HOMOLOG"/>
    <property type="match status" value="1"/>
</dbReference>
<evidence type="ECO:0000256" key="11">
    <source>
        <dbReference type="SAM" id="Phobius"/>
    </source>
</evidence>
<keyword evidence="7" id="KW-0496">Mitochondrion</keyword>
<evidence type="ECO:0000256" key="6">
    <source>
        <dbReference type="ARBA" id="ARBA00022989"/>
    </source>
</evidence>
<dbReference type="PRINTS" id="PR00926">
    <property type="entry name" value="MITOCARRIER"/>
</dbReference>
<dbReference type="STRING" id="6689.A0A423SRH0"/>
<dbReference type="AlphaFoldDB" id="A0A423SRH0"/>
<comment type="caution">
    <text evidence="12">The sequence shown here is derived from an EMBL/GenBank/DDBJ whole genome shotgun (WGS) entry which is preliminary data.</text>
</comment>
<reference evidence="12 13" key="1">
    <citation type="submission" date="2018-04" db="EMBL/GenBank/DDBJ databases">
        <authorList>
            <person name="Zhang X."/>
            <person name="Yuan J."/>
            <person name="Li F."/>
            <person name="Xiang J."/>
        </authorList>
    </citation>
    <scope>NUCLEOTIDE SEQUENCE [LARGE SCALE GENOMIC DNA]</scope>
    <source>
        <tissue evidence="12">Muscle</tissue>
    </source>
</reference>
<dbReference type="Gene3D" id="1.50.40.10">
    <property type="entry name" value="Mitochondrial carrier domain"/>
    <property type="match status" value="1"/>
</dbReference>
<dbReference type="PROSITE" id="PS50920">
    <property type="entry name" value="SOLCAR"/>
    <property type="match status" value="3"/>
</dbReference>
<evidence type="ECO:0000256" key="9">
    <source>
        <dbReference type="PROSITE-ProRule" id="PRU00282"/>
    </source>
</evidence>
<dbReference type="InterPro" id="IPR002067">
    <property type="entry name" value="MCP"/>
</dbReference>
<evidence type="ECO:0000256" key="4">
    <source>
        <dbReference type="ARBA" id="ARBA00022692"/>
    </source>
</evidence>
<feature type="repeat" description="Solcar" evidence="9">
    <location>
        <begin position="3"/>
        <end position="85"/>
    </location>
</feature>